<dbReference type="RefSeq" id="WP_161857944.1">
    <property type="nucleotide sequence ID" value="NZ_CP047491.1"/>
</dbReference>
<evidence type="ECO:0000313" key="4">
    <source>
        <dbReference type="Proteomes" id="UP000563601"/>
    </source>
</evidence>
<evidence type="ECO:0000313" key="2">
    <source>
        <dbReference type="EMBL" id="QHQ38613.1"/>
    </source>
</evidence>
<sequence>MNDLDVLNKIASNLTERKGAAVLSDFDVLVSNIQFVHHALSTATGHLKAGQDSLSESLGHDVEISSPYKAGENLEAFPKIVRSLLGNGRAIIDRVVTETKPDSYESRNRGDFSNIPKKTFNDYSNLLTLSRQLIDSLTADAYQLFLLDPKSFNYHVLVSLNSFNKFATKSLTQALFNSEILSALQEFEQLNYNQWASSHITSCAHTSFGKKVDFLLTSIPNNNVPPSLADDLKNLFKFSSEFAHIGYVSTFFTSAPHAEIVLGSSYGPILPSTENFSELKYEILKTVCDFLSHLYIPAIVSCANKLLNSTQAQSAASELQSASENLIRAIKTRNSTYFFFIKDGLIGSSEIIPLTCMCRTKRQWEPPHHDYELYCKSCGSGFHLMSIQGEGYVFTSAGPIKIIGSKVPDINDMSQEERDRLMQAWAERMSAGTPP</sequence>
<reference evidence="2 3" key="1">
    <citation type="submission" date="2020-01" db="EMBL/GenBank/DDBJ databases">
        <title>The possibility of degradation of plastic by Microbulbifer hydrolyticus IRE-31.</title>
        <authorList>
            <person name="Liu L."/>
        </authorList>
    </citation>
    <scope>NUCLEOTIDE SEQUENCE [LARGE SCALE GENOMIC DNA]</scope>
    <source>
        <strain evidence="2 3">IRE-31</strain>
    </source>
</reference>
<evidence type="ECO:0008006" key="5">
    <source>
        <dbReference type="Google" id="ProtNLM"/>
    </source>
</evidence>
<name>A0A6P1TAC5_9GAMM</name>
<evidence type="ECO:0000313" key="1">
    <source>
        <dbReference type="EMBL" id="MBB5213323.1"/>
    </source>
</evidence>
<dbReference type="Proteomes" id="UP000464675">
    <property type="component" value="Chromosome"/>
</dbReference>
<dbReference type="EMBL" id="JACHHR010000013">
    <property type="protein sequence ID" value="MBB5213323.1"/>
    <property type="molecule type" value="Genomic_DNA"/>
</dbReference>
<keyword evidence="3" id="KW-1185">Reference proteome</keyword>
<accession>A0A6P1TAC5</accession>
<dbReference type="OrthoDB" id="7107956at2"/>
<proteinExistence type="predicted"/>
<dbReference type="Proteomes" id="UP000563601">
    <property type="component" value="Unassembled WGS sequence"/>
</dbReference>
<reference evidence="1 4" key="2">
    <citation type="submission" date="2020-08" db="EMBL/GenBank/DDBJ databases">
        <title>Genomic Encyclopedia of Type Strains, Phase IV (KMG-IV): sequencing the most valuable type-strain genomes for metagenomic binning, comparative biology and taxonomic classification.</title>
        <authorList>
            <person name="Goeker M."/>
        </authorList>
    </citation>
    <scope>NUCLEOTIDE SEQUENCE [LARGE SCALE GENOMIC DNA]</scope>
    <source>
        <strain evidence="1 4">DSM 11525</strain>
    </source>
</reference>
<evidence type="ECO:0000313" key="3">
    <source>
        <dbReference type="Proteomes" id="UP000464675"/>
    </source>
</evidence>
<gene>
    <name evidence="2" type="ORF">GTQ55_06165</name>
    <name evidence="1" type="ORF">HNQ53_003579</name>
</gene>
<organism evidence="1 4">
    <name type="scientific">Microbulbifer hydrolyticus</name>
    <dbReference type="NCBI Taxonomy" id="48074"/>
    <lineage>
        <taxon>Bacteria</taxon>
        <taxon>Pseudomonadati</taxon>
        <taxon>Pseudomonadota</taxon>
        <taxon>Gammaproteobacteria</taxon>
        <taxon>Cellvibrionales</taxon>
        <taxon>Microbulbiferaceae</taxon>
        <taxon>Microbulbifer</taxon>
    </lineage>
</organism>
<protein>
    <recommendedName>
        <fullName evidence="5">DUF1631 family protein</fullName>
    </recommendedName>
</protein>
<dbReference type="EMBL" id="CP047491">
    <property type="protein sequence ID" value="QHQ38613.1"/>
    <property type="molecule type" value="Genomic_DNA"/>
</dbReference>
<dbReference type="AlphaFoldDB" id="A0A6P1TAC5"/>